<keyword evidence="2" id="KW-1185">Reference proteome</keyword>
<organism evidence="1 2">
    <name type="scientific">Seiridium cardinale</name>
    <dbReference type="NCBI Taxonomy" id="138064"/>
    <lineage>
        <taxon>Eukaryota</taxon>
        <taxon>Fungi</taxon>
        <taxon>Dikarya</taxon>
        <taxon>Ascomycota</taxon>
        <taxon>Pezizomycotina</taxon>
        <taxon>Sordariomycetes</taxon>
        <taxon>Xylariomycetidae</taxon>
        <taxon>Amphisphaeriales</taxon>
        <taxon>Sporocadaceae</taxon>
        <taxon>Seiridium</taxon>
    </lineage>
</organism>
<evidence type="ECO:0000313" key="2">
    <source>
        <dbReference type="Proteomes" id="UP001465668"/>
    </source>
</evidence>
<evidence type="ECO:0008006" key="3">
    <source>
        <dbReference type="Google" id="ProtNLM"/>
    </source>
</evidence>
<evidence type="ECO:0000313" key="1">
    <source>
        <dbReference type="EMBL" id="KAK9777156.1"/>
    </source>
</evidence>
<proteinExistence type="predicted"/>
<accession>A0ABR2XTM6</accession>
<sequence>MFFAPRLTSLSEDMMPPTYDTIRDMKAQADQYKKLNRTKGSFWRLMLHGYSYTAQDIVKLSLGHGVAAKGQDHGMVQDFIRHYRRDTEVDLSTTDLLDLMKSYMSELDNLFFFGLLTRKSPSEELVSLKIVDGYHEAKVANFDHETCQITLYTQDKRTDDAAGSPSTTFALDGLIAVLAHEMVHAYVGIFPNDSNTDRYEKQVLADSGHGKMFWRQLIFITDCLTRWVPESPGFKHWHAHNVDKNRYYQ</sequence>
<protein>
    <recommendedName>
        <fullName evidence="3">SprT-like domain-containing protein</fullName>
    </recommendedName>
</protein>
<gene>
    <name evidence="1" type="ORF">SCAR479_06224</name>
</gene>
<dbReference type="EMBL" id="JARVKM010000023">
    <property type="protein sequence ID" value="KAK9777156.1"/>
    <property type="molecule type" value="Genomic_DNA"/>
</dbReference>
<name>A0ABR2XTM6_9PEZI</name>
<dbReference type="Proteomes" id="UP001465668">
    <property type="component" value="Unassembled WGS sequence"/>
</dbReference>
<reference evidence="1 2" key="1">
    <citation type="submission" date="2024-02" db="EMBL/GenBank/DDBJ databases">
        <title>First draft genome assembly of two strains of Seiridium cardinale.</title>
        <authorList>
            <person name="Emiliani G."/>
            <person name="Scali E."/>
        </authorList>
    </citation>
    <scope>NUCLEOTIDE SEQUENCE [LARGE SCALE GENOMIC DNA]</scope>
    <source>
        <strain evidence="1 2">BM-138-000479</strain>
    </source>
</reference>
<comment type="caution">
    <text evidence="1">The sequence shown here is derived from an EMBL/GenBank/DDBJ whole genome shotgun (WGS) entry which is preliminary data.</text>
</comment>